<dbReference type="InterPro" id="IPR050256">
    <property type="entry name" value="Glycosyltransferase_2"/>
</dbReference>
<reference evidence="3 4" key="1">
    <citation type="submission" date="2019-12" db="EMBL/GenBank/DDBJ databases">
        <title>Nitratireductor arenosus sp. nov., Isolated from sea sand, Jeju island, South Korea.</title>
        <authorList>
            <person name="Kim W."/>
        </authorList>
    </citation>
    <scope>NUCLEOTIDE SEQUENCE [LARGE SCALE GENOMIC DNA]</scope>
    <source>
        <strain evidence="3 4">CAU 1489</strain>
    </source>
</reference>
<name>A0A844QMJ4_9HYPH</name>
<organism evidence="3 4">
    <name type="scientific">Nitratireductor arenosus</name>
    <dbReference type="NCBI Taxonomy" id="2682096"/>
    <lineage>
        <taxon>Bacteria</taxon>
        <taxon>Pseudomonadati</taxon>
        <taxon>Pseudomonadota</taxon>
        <taxon>Alphaproteobacteria</taxon>
        <taxon>Hyphomicrobiales</taxon>
        <taxon>Phyllobacteriaceae</taxon>
        <taxon>Nitratireductor</taxon>
    </lineage>
</organism>
<dbReference type="CDD" id="cd04179">
    <property type="entry name" value="DPM_DPG-synthase_like"/>
    <property type="match status" value="1"/>
</dbReference>
<dbReference type="AlphaFoldDB" id="A0A844QMJ4"/>
<accession>A0A844QMJ4</accession>
<proteinExistence type="predicted"/>
<dbReference type="GO" id="GO:0016740">
    <property type="term" value="F:transferase activity"/>
    <property type="evidence" value="ECO:0007669"/>
    <property type="project" value="UniProtKB-KW"/>
</dbReference>
<keyword evidence="1" id="KW-0812">Transmembrane</keyword>
<evidence type="ECO:0000259" key="2">
    <source>
        <dbReference type="Pfam" id="PF00535"/>
    </source>
</evidence>
<dbReference type="Gene3D" id="3.90.550.10">
    <property type="entry name" value="Spore Coat Polysaccharide Biosynthesis Protein SpsA, Chain A"/>
    <property type="match status" value="1"/>
</dbReference>
<comment type="caution">
    <text evidence="3">The sequence shown here is derived from an EMBL/GenBank/DDBJ whole genome shotgun (WGS) entry which is preliminary data.</text>
</comment>
<dbReference type="Proteomes" id="UP000463224">
    <property type="component" value="Unassembled WGS sequence"/>
</dbReference>
<dbReference type="EMBL" id="WPHG01000008">
    <property type="protein sequence ID" value="MVA99804.1"/>
    <property type="molecule type" value="Genomic_DNA"/>
</dbReference>
<evidence type="ECO:0000256" key="1">
    <source>
        <dbReference type="SAM" id="Phobius"/>
    </source>
</evidence>
<keyword evidence="1" id="KW-1133">Transmembrane helix</keyword>
<dbReference type="InterPro" id="IPR001173">
    <property type="entry name" value="Glyco_trans_2-like"/>
</dbReference>
<dbReference type="SUPFAM" id="SSF53448">
    <property type="entry name" value="Nucleotide-diphospho-sugar transferases"/>
    <property type="match status" value="1"/>
</dbReference>
<feature type="domain" description="Glycosyltransferase 2-like" evidence="2">
    <location>
        <begin position="21"/>
        <end position="191"/>
    </location>
</feature>
<keyword evidence="3" id="KW-0808">Transferase</keyword>
<dbReference type="PANTHER" id="PTHR48090:SF6">
    <property type="entry name" value="SLR5056 PROTEIN"/>
    <property type="match status" value="1"/>
</dbReference>
<keyword evidence="4" id="KW-1185">Reference proteome</keyword>
<keyword evidence="1" id="KW-0472">Membrane</keyword>
<feature type="transmembrane region" description="Helical" evidence="1">
    <location>
        <begin position="264"/>
        <end position="283"/>
    </location>
</feature>
<dbReference type="InterPro" id="IPR029044">
    <property type="entry name" value="Nucleotide-diphossugar_trans"/>
</dbReference>
<dbReference type="Pfam" id="PF00535">
    <property type="entry name" value="Glycos_transf_2"/>
    <property type="match status" value="1"/>
</dbReference>
<protein>
    <submittedName>
        <fullName evidence="3">Glycosyltransferase</fullName>
    </submittedName>
</protein>
<feature type="transmembrane region" description="Helical" evidence="1">
    <location>
        <begin position="295"/>
        <end position="320"/>
    </location>
</feature>
<dbReference type="PANTHER" id="PTHR48090">
    <property type="entry name" value="UNDECAPRENYL-PHOSPHATE 4-DEOXY-4-FORMAMIDO-L-ARABINOSE TRANSFERASE-RELATED"/>
    <property type="match status" value="1"/>
</dbReference>
<gene>
    <name evidence="3" type="ORF">GN330_21350</name>
</gene>
<sequence>MMTMDAQERPNSMPDRRPRVSVVCPFYNEEQIIERATLEMCERLQASFPGDFELIMVNDGSTDGSHDHLIEALQTVKLGPVRVLSYPFNQGRGRALKTGIDAARGDIIVTTEADGSWGEDIVARLVAFLDTYPAYDFVVASPHRSGGGLVQVDPRRAFLSRAGNWLIRNLFESNVTMNTGMTRAYRRSVIQPLVVFESGKEFHLEVLLKLLALNFVAGEIPAVLTWQTHRLARDPTAKRKSSTRIRRTIFTHLRFLVMAQPVRHFAVLGAATSLLSLIFLALAMRNLFIGEPSGLFALVGLNLILFTLMLIGTAVTLYQVREVMIENWMKYYPKPHPPSARPLKTEHGFTAD</sequence>
<evidence type="ECO:0000313" key="4">
    <source>
        <dbReference type="Proteomes" id="UP000463224"/>
    </source>
</evidence>
<evidence type="ECO:0000313" key="3">
    <source>
        <dbReference type="EMBL" id="MVA99804.1"/>
    </source>
</evidence>